<accession>A0A1V9XR29</accession>
<reference evidence="1 2" key="1">
    <citation type="journal article" date="2017" name="Gigascience">
        <title>Draft genome of the honey bee ectoparasitic mite, Tropilaelaps mercedesae, is shaped by the parasitic life history.</title>
        <authorList>
            <person name="Dong X."/>
            <person name="Armstrong S.D."/>
            <person name="Xia D."/>
            <person name="Makepeace B.L."/>
            <person name="Darby A.C."/>
            <person name="Kadowaki T."/>
        </authorList>
    </citation>
    <scope>NUCLEOTIDE SEQUENCE [LARGE SCALE GENOMIC DNA]</scope>
    <source>
        <strain evidence="1">Wuxi-XJTLU</strain>
    </source>
</reference>
<evidence type="ECO:0000313" key="2">
    <source>
        <dbReference type="Proteomes" id="UP000192247"/>
    </source>
</evidence>
<name>A0A1V9XR29_9ACAR</name>
<gene>
    <name evidence="1" type="ORF">BIW11_03175</name>
</gene>
<sequence length="231" mass="25583">MTWMCLYNIKVYPSGKHSKVADRARIVSGEPPIQLNFIDKPCRPAAFKQDVRGQQQRSSHHSEQHYGHYLASYPNMRESAAVSALAFVLVGAVETVLRALPPGENTASCAALFNGYSSALANKRGSSSADVVYEQCLCIRVCSDALFRAVVMIAGEEDFGERLRGGGSGWKWLLWRVAKQTRSYYSTRQFPRCRPRVVSGDVEDNVLLVDRPPAAAATEEIQLSNRSLPCQ</sequence>
<comment type="caution">
    <text evidence="1">The sequence shown here is derived from an EMBL/GenBank/DDBJ whole genome shotgun (WGS) entry which is preliminary data.</text>
</comment>
<dbReference type="Proteomes" id="UP000192247">
    <property type="component" value="Unassembled WGS sequence"/>
</dbReference>
<protein>
    <submittedName>
        <fullName evidence="1">Uncharacterized protein</fullName>
    </submittedName>
</protein>
<dbReference type="AlphaFoldDB" id="A0A1V9XR29"/>
<proteinExistence type="predicted"/>
<evidence type="ECO:0000313" key="1">
    <source>
        <dbReference type="EMBL" id="OQR75939.1"/>
    </source>
</evidence>
<keyword evidence="2" id="KW-1185">Reference proteome</keyword>
<organism evidence="1 2">
    <name type="scientific">Tropilaelaps mercedesae</name>
    <dbReference type="NCBI Taxonomy" id="418985"/>
    <lineage>
        <taxon>Eukaryota</taxon>
        <taxon>Metazoa</taxon>
        <taxon>Ecdysozoa</taxon>
        <taxon>Arthropoda</taxon>
        <taxon>Chelicerata</taxon>
        <taxon>Arachnida</taxon>
        <taxon>Acari</taxon>
        <taxon>Parasitiformes</taxon>
        <taxon>Mesostigmata</taxon>
        <taxon>Gamasina</taxon>
        <taxon>Dermanyssoidea</taxon>
        <taxon>Laelapidae</taxon>
        <taxon>Tropilaelaps</taxon>
    </lineage>
</organism>
<dbReference type="EMBL" id="MNPL01005557">
    <property type="protein sequence ID" value="OQR75939.1"/>
    <property type="molecule type" value="Genomic_DNA"/>
</dbReference>
<dbReference type="InParanoid" id="A0A1V9XR29"/>